<keyword evidence="2" id="KW-0732">Signal</keyword>
<sequence>MAPKQLLQGNKMSLSSKMLGVILCMLSLQASANSTDASDFADDMAAVVVANQTMSKPTQDRPISINVHDVTSPKVSARSISHDKLILNEPVVDAAHILSASEKAHLSEQLRALYDDKLAQAALVIIPSTQGMPIFDYAMALADRWQLGHQDTDEGLLIVVAINDRNLYILTGYGLEGVLPDAIVSRIIRNDITPSFKTGQYAQGLSAAIGSISERLRADPQTLQRQDINRHANDEDGAEIPLMGLFIFGFVIGSFLTSFLGRLLGATMTAGGVIFFGLMFGTGLMIIPVALILWLFLLLFKGGSGGSGRGGGGFVIPPTGGGFGGSFGSGGFSGGGGGFGGGGAGGSW</sequence>
<evidence type="ECO:0000259" key="3">
    <source>
        <dbReference type="Pfam" id="PF04536"/>
    </source>
</evidence>
<keyword evidence="1" id="KW-0472">Membrane</keyword>
<feature type="transmembrane region" description="Helical" evidence="1">
    <location>
        <begin position="273"/>
        <end position="300"/>
    </location>
</feature>
<dbReference type="EMBL" id="JBJJXE010000004">
    <property type="protein sequence ID" value="MFL1732205.1"/>
    <property type="molecule type" value="Genomic_DNA"/>
</dbReference>
<protein>
    <submittedName>
        <fullName evidence="4">TPM domain-containing protein</fullName>
    </submittedName>
</protein>
<evidence type="ECO:0000313" key="5">
    <source>
        <dbReference type="Proteomes" id="UP001624684"/>
    </source>
</evidence>
<dbReference type="Gene3D" id="3.10.310.50">
    <property type="match status" value="1"/>
</dbReference>
<reference evidence="4 5" key="1">
    <citation type="submission" date="2024-11" db="EMBL/GenBank/DDBJ databases">
        <title>First Report of Moraxella oculi in Brazil in an Infectious Bovine Keratoconjunctivitis Outbreak.</title>
        <authorList>
            <person name="Carvalho C.V."/>
            <person name="Domingues R."/>
            <person name="Coutinho C."/>
            <person name="Honorio N.T.B.S."/>
            <person name="Faza D.R.L.R."/>
            <person name="Carvalho W.A."/>
            <person name="Machado A.B.F."/>
            <person name="Martins M.F."/>
            <person name="Gaspar E.B."/>
        </authorList>
    </citation>
    <scope>NUCLEOTIDE SEQUENCE [LARGE SCALE GENOMIC DNA]</scope>
    <source>
        <strain evidence="4 5">2117LE</strain>
    </source>
</reference>
<organism evidence="4 5">
    <name type="scientific">Moraxella oculi</name>
    <dbReference type="NCBI Taxonomy" id="2940516"/>
    <lineage>
        <taxon>Bacteria</taxon>
        <taxon>Pseudomonadati</taxon>
        <taxon>Pseudomonadota</taxon>
        <taxon>Gammaproteobacteria</taxon>
        <taxon>Moraxellales</taxon>
        <taxon>Moraxellaceae</taxon>
        <taxon>Moraxella</taxon>
    </lineage>
</organism>
<keyword evidence="5" id="KW-1185">Reference proteome</keyword>
<evidence type="ECO:0000313" key="4">
    <source>
        <dbReference type="EMBL" id="MFL1732205.1"/>
    </source>
</evidence>
<dbReference type="PANTHER" id="PTHR30373">
    <property type="entry name" value="UPF0603 PROTEIN YGCG"/>
    <property type="match status" value="1"/>
</dbReference>
<evidence type="ECO:0000256" key="2">
    <source>
        <dbReference type="SAM" id="SignalP"/>
    </source>
</evidence>
<dbReference type="Proteomes" id="UP001624684">
    <property type="component" value="Unassembled WGS sequence"/>
</dbReference>
<dbReference type="Pfam" id="PF04536">
    <property type="entry name" value="TPM_phosphatase"/>
    <property type="match status" value="1"/>
</dbReference>
<comment type="caution">
    <text evidence="4">The sequence shown here is derived from an EMBL/GenBank/DDBJ whole genome shotgun (WGS) entry which is preliminary data.</text>
</comment>
<keyword evidence="1" id="KW-1133">Transmembrane helix</keyword>
<evidence type="ECO:0000256" key="1">
    <source>
        <dbReference type="SAM" id="Phobius"/>
    </source>
</evidence>
<proteinExistence type="predicted"/>
<dbReference type="InterPro" id="IPR007621">
    <property type="entry name" value="TPM_dom"/>
</dbReference>
<feature type="chain" id="PRO_5047464403" evidence="2">
    <location>
        <begin position="33"/>
        <end position="348"/>
    </location>
</feature>
<keyword evidence="1" id="KW-0812">Transmembrane</keyword>
<accession>A0ABW8U5R3</accession>
<dbReference type="PANTHER" id="PTHR30373:SF2">
    <property type="entry name" value="UPF0603 PROTEIN YGCG"/>
    <property type="match status" value="1"/>
</dbReference>
<dbReference type="RefSeq" id="WP_407068880.1">
    <property type="nucleotide sequence ID" value="NZ_JBJJXE010000004.1"/>
</dbReference>
<name>A0ABW8U5R3_9GAMM</name>
<gene>
    <name evidence="4" type="ORF">ACJHVH_04215</name>
</gene>
<feature type="transmembrane region" description="Helical" evidence="1">
    <location>
        <begin position="240"/>
        <end position="261"/>
    </location>
</feature>
<feature type="domain" description="TPM" evidence="3">
    <location>
        <begin position="91"/>
        <end position="213"/>
    </location>
</feature>
<feature type="signal peptide" evidence="2">
    <location>
        <begin position="1"/>
        <end position="32"/>
    </location>
</feature>